<keyword evidence="3" id="KW-1133">Transmembrane helix</keyword>
<dbReference type="PATRIC" id="fig|1267766.3.peg.622"/>
<feature type="coiled-coil region" evidence="1">
    <location>
        <begin position="284"/>
        <end position="333"/>
    </location>
</feature>
<dbReference type="EMBL" id="CP011452">
    <property type="protein sequence ID" value="AKH41672.1"/>
    <property type="molecule type" value="Genomic_DNA"/>
</dbReference>
<keyword evidence="3" id="KW-0812">Transmembrane</keyword>
<keyword evidence="3" id="KW-0472">Membrane</keyword>
<organism evidence="4 5">
    <name type="scientific">Croceibacterium atlanticum</name>
    <dbReference type="NCBI Taxonomy" id="1267766"/>
    <lineage>
        <taxon>Bacteria</taxon>
        <taxon>Pseudomonadati</taxon>
        <taxon>Pseudomonadota</taxon>
        <taxon>Alphaproteobacteria</taxon>
        <taxon>Sphingomonadales</taxon>
        <taxon>Erythrobacteraceae</taxon>
        <taxon>Croceibacterium</taxon>
    </lineage>
</organism>
<feature type="coiled-coil region" evidence="1">
    <location>
        <begin position="357"/>
        <end position="399"/>
    </location>
</feature>
<accession>A0A0F7KR62</accession>
<evidence type="ECO:0000256" key="2">
    <source>
        <dbReference type="SAM" id="MobiDB-lite"/>
    </source>
</evidence>
<keyword evidence="1" id="KW-0175">Coiled coil</keyword>
<evidence type="ECO:0000313" key="4">
    <source>
        <dbReference type="EMBL" id="AKH41672.1"/>
    </source>
</evidence>
<feature type="transmembrane region" description="Helical" evidence="3">
    <location>
        <begin position="88"/>
        <end position="108"/>
    </location>
</feature>
<name>A0A0F7KR62_9SPHN</name>
<dbReference type="AlphaFoldDB" id="A0A0F7KR62"/>
<feature type="transmembrane region" description="Helical" evidence="3">
    <location>
        <begin position="54"/>
        <end position="76"/>
    </location>
</feature>
<keyword evidence="5" id="KW-1185">Reference proteome</keyword>
<gene>
    <name evidence="4" type="ORF">WYH_00616</name>
</gene>
<sequence>MAIGPESRSTDAANVASEERDAADNMEVLPEPADEVEEEWIEEPEEDGSTTPAWLAPAFAALAIVVWSVFFGWVYQAEILDGAPPTRWVEWIVDWSVPVLLVIGLWLLSMRNSRREAARFGATAHLLSRESALLESRLTVVNRELSLAREFIAAQSRDLEALGRIASERLSRNAQELQSLITDNGEQVEAIARVSDTALENMGQLRSELPVISNSARDVSNQIGNVGQVARVQLDELISGMKRLNEFGEASEHQVETLRSKVDAAISAFEEQARALGGLADDRFEALKEQSIAFREELDGHETEAVEALRRRAAALEEELESRRAEIKGSEDEAFETLRSRSTALRQELTLSEKAAVDAMRLRASALEEELEGKRQAIQAAEESALDVLRSRLAQLREEGGRIGRSLRESESDAAEAWSAAVSGLEERMFDAIRKISEVDQQVLDNARKRLDALSSEAARVDAMIVERFEAFEAQLAERNKLAEERETSSLAEIEERFAAFDARITERQEEQLAHVAGLAERGDALADRLTELGSEIERISYLGRKAQDGLTNAAGELAAKLTESRNVLNENTEKVSALTDHSVRLLEIIRAGAKHSGEELPRAIGDAEERLVAFRKQASELRDVIADAGSKSAQLASNVENAQSGGTDALEQITQMEARLGELANRSRNLAEHAREELSSAIALLEEKANGALGQLSEEQAAAIRNIAERIAADSHEAIGSAVSEHAEKALELLQSSASRASEAGRETAIQLRDQLSMVNELAGNLERRVAHARARAEEQVDNDFSRRMALITESLNSNAIDIAKAFDTEVTDTAWSSYLKGDRGIFTRRAVRLLDNQDAKAVAELYGEEQQFRETVNRYIHDFEAMLRSVLSTRDGNALAVTVLSSEIGKLYVALAQAIDRLRN</sequence>
<evidence type="ECO:0000313" key="5">
    <source>
        <dbReference type="Proteomes" id="UP000034392"/>
    </source>
</evidence>
<evidence type="ECO:0008006" key="6">
    <source>
        <dbReference type="Google" id="ProtNLM"/>
    </source>
</evidence>
<protein>
    <recommendedName>
        <fullName evidence="6">ATPase</fullName>
    </recommendedName>
</protein>
<evidence type="ECO:0000256" key="3">
    <source>
        <dbReference type="SAM" id="Phobius"/>
    </source>
</evidence>
<evidence type="ECO:0000256" key="1">
    <source>
        <dbReference type="SAM" id="Coils"/>
    </source>
</evidence>
<reference evidence="4" key="1">
    <citation type="submission" date="2015-05" db="EMBL/GenBank/DDBJ databases">
        <title>The complete genome of Altererythrobacter atlanticus strain 26DY36.</title>
        <authorList>
            <person name="Wu Y.-H."/>
            <person name="Cheng H."/>
            <person name="Wu X.-W."/>
        </authorList>
    </citation>
    <scope>NUCLEOTIDE SEQUENCE [LARGE SCALE GENOMIC DNA]</scope>
    <source>
        <strain evidence="4">26DY36</strain>
    </source>
</reference>
<dbReference type="KEGG" id="aay:WYH_00616"/>
<dbReference type="STRING" id="1267766.WYH_00616"/>
<dbReference type="Proteomes" id="UP000034392">
    <property type="component" value="Chromosome"/>
</dbReference>
<proteinExistence type="predicted"/>
<feature type="region of interest" description="Disordered" evidence="2">
    <location>
        <begin position="1"/>
        <end position="36"/>
    </location>
</feature>